<organism evidence="2 3">
    <name type="scientific">Gigaspora rosea</name>
    <dbReference type="NCBI Taxonomy" id="44941"/>
    <lineage>
        <taxon>Eukaryota</taxon>
        <taxon>Fungi</taxon>
        <taxon>Fungi incertae sedis</taxon>
        <taxon>Mucoromycota</taxon>
        <taxon>Glomeromycotina</taxon>
        <taxon>Glomeromycetes</taxon>
        <taxon>Diversisporales</taxon>
        <taxon>Gigasporaceae</taxon>
        <taxon>Gigaspora</taxon>
    </lineage>
</organism>
<dbReference type="OrthoDB" id="2489473at2759"/>
<accession>A0A397VT44</accession>
<gene>
    <name evidence="2" type="ORF">C2G38_2031805</name>
</gene>
<protein>
    <submittedName>
        <fullName evidence="2">Uncharacterized protein</fullName>
    </submittedName>
</protein>
<proteinExistence type="predicted"/>
<keyword evidence="3" id="KW-1185">Reference proteome</keyword>
<evidence type="ECO:0000256" key="1">
    <source>
        <dbReference type="SAM" id="Coils"/>
    </source>
</evidence>
<dbReference type="AlphaFoldDB" id="A0A397VT44"/>
<evidence type="ECO:0000313" key="3">
    <source>
        <dbReference type="Proteomes" id="UP000266673"/>
    </source>
</evidence>
<dbReference type="Gene3D" id="1.20.5.340">
    <property type="match status" value="1"/>
</dbReference>
<comment type="caution">
    <text evidence="2">The sequence shown here is derived from an EMBL/GenBank/DDBJ whole genome shotgun (WGS) entry which is preliminary data.</text>
</comment>
<sequence>MSYTRSGTLFRTPSGRIPANQQEEFEHLSDSQQSESVSFITARSGDIPFDNPPTYQEAIFQTEFQQEVQQEVVQQDGVEFLYQTFINYEERIRSLEGSIQTSNNQIRSLENSVQTSNNQITSLKNLNQTLSNNIKELKETITNVNRLVIDNINFTFLLSR</sequence>
<feature type="coiled-coil region" evidence="1">
    <location>
        <begin position="92"/>
        <end position="147"/>
    </location>
</feature>
<dbReference type="Proteomes" id="UP000266673">
    <property type="component" value="Unassembled WGS sequence"/>
</dbReference>
<evidence type="ECO:0000313" key="2">
    <source>
        <dbReference type="EMBL" id="RIB24517.1"/>
    </source>
</evidence>
<keyword evidence="1" id="KW-0175">Coiled coil</keyword>
<reference evidence="2 3" key="1">
    <citation type="submission" date="2018-06" db="EMBL/GenBank/DDBJ databases">
        <title>Comparative genomics reveals the genomic features of Rhizophagus irregularis, R. cerebriforme, R. diaphanum and Gigaspora rosea, and their symbiotic lifestyle signature.</title>
        <authorList>
            <person name="Morin E."/>
            <person name="San Clemente H."/>
            <person name="Chen E.C.H."/>
            <person name="De La Providencia I."/>
            <person name="Hainaut M."/>
            <person name="Kuo A."/>
            <person name="Kohler A."/>
            <person name="Murat C."/>
            <person name="Tang N."/>
            <person name="Roy S."/>
            <person name="Loubradou J."/>
            <person name="Henrissat B."/>
            <person name="Grigoriev I.V."/>
            <person name="Corradi N."/>
            <person name="Roux C."/>
            <person name="Martin F.M."/>
        </authorList>
    </citation>
    <scope>NUCLEOTIDE SEQUENCE [LARGE SCALE GENOMIC DNA]</scope>
    <source>
        <strain evidence="2 3">DAOM 194757</strain>
    </source>
</reference>
<dbReference type="EMBL" id="QKWP01000213">
    <property type="protein sequence ID" value="RIB24517.1"/>
    <property type="molecule type" value="Genomic_DNA"/>
</dbReference>
<name>A0A397VT44_9GLOM</name>